<dbReference type="CDD" id="cd02651">
    <property type="entry name" value="nuc_hydro_IU_UC_XIUA"/>
    <property type="match status" value="1"/>
</dbReference>
<dbReference type="RefSeq" id="WP_089610032.1">
    <property type="nucleotide sequence ID" value="NZ_CP022121.1"/>
</dbReference>
<dbReference type="InterPro" id="IPR036452">
    <property type="entry name" value="Ribo_hydro-like"/>
</dbReference>
<comment type="caution">
    <text evidence="4">The sequence shown here is derived from an EMBL/GenBank/DDBJ whole genome shotgun (WGS) entry which is preliminary data.</text>
</comment>
<keyword evidence="5" id="KW-1185">Reference proteome</keyword>
<evidence type="ECO:0000313" key="4">
    <source>
        <dbReference type="EMBL" id="MCR6544579.1"/>
    </source>
</evidence>
<organism evidence="4 5">
    <name type="scientific">Dehalobacterium formicoaceticum</name>
    <dbReference type="NCBI Taxonomy" id="51515"/>
    <lineage>
        <taxon>Bacteria</taxon>
        <taxon>Bacillati</taxon>
        <taxon>Bacillota</taxon>
        <taxon>Clostridia</taxon>
        <taxon>Eubacteriales</taxon>
        <taxon>Peptococcaceae</taxon>
        <taxon>Dehalobacterium</taxon>
    </lineage>
</organism>
<keyword evidence="1 4" id="KW-0378">Hydrolase</keyword>
<accession>A0ABT1Y141</accession>
<reference evidence="4 5" key="1">
    <citation type="submission" date="2022-08" db="EMBL/GenBank/DDBJ databases">
        <title>Proteogenomics of the novel Dehalobacterium formicoaceticum strain EZ94 highlights a key role of methyltransferases during anaerobic dichloromethane degradation.</title>
        <authorList>
            <person name="Wasmund K."/>
        </authorList>
    </citation>
    <scope>NUCLEOTIDE SEQUENCE [LARGE SCALE GENOMIC DNA]</scope>
    <source>
        <strain evidence="4 5">EZ94</strain>
    </source>
</reference>
<dbReference type="PANTHER" id="PTHR12304">
    <property type="entry name" value="INOSINE-URIDINE PREFERRING NUCLEOSIDE HYDROLASE"/>
    <property type="match status" value="1"/>
</dbReference>
<evidence type="ECO:0000256" key="2">
    <source>
        <dbReference type="ARBA" id="ARBA00023295"/>
    </source>
</evidence>
<keyword evidence="2" id="KW-0326">Glycosidase</keyword>
<dbReference type="PANTHER" id="PTHR12304:SF15">
    <property type="entry name" value="NON-SPECIFIC RIBONUCLEOSIDE HYDROLASE RIHC"/>
    <property type="match status" value="1"/>
</dbReference>
<evidence type="ECO:0000313" key="5">
    <source>
        <dbReference type="Proteomes" id="UP001524944"/>
    </source>
</evidence>
<dbReference type="GO" id="GO:0016787">
    <property type="term" value="F:hydrolase activity"/>
    <property type="evidence" value="ECO:0007669"/>
    <property type="project" value="UniProtKB-KW"/>
</dbReference>
<feature type="domain" description="Inosine/uridine-preferring nucleoside hydrolase" evidence="3">
    <location>
        <begin position="3"/>
        <end position="262"/>
    </location>
</feature>
<dbReference type="SUPFAM" id="SSF53590">
    <property type="entry name" value="Nucleoside hydrolase"/>
    <property type="match status" value="1"/>
</dbReference>
<evidence type="ECO:0000256" key="1">
    <source>
        <dbReference type="ARBA" id="ARBA00022801"/>
    </source>
</evidence>
<dbReference type="Proteomes" id="UP001524944">
    <property type="component" value="Unassembled WGS sequence"/>
</dbReference>
<dbReference type="Pfam" id="PF01156">
    <property type="entry name" value="IU_nuc_hydro"/>
    <property type="match status" value="1"/>
</dbReference>
<name>A0ABT1Y141_9FIRM</name>
<proteinExistence type="predicted"/>
<dbReference type="InterPro" id="IPR001910">
    <property type="entry name" value="Inosine/uridine_hydrolase_dom"/>
</dbReference>
<dbReference type="EMBL" id="JANPWE010000001">
    <property type="protein sequence ID" value="MCR6544579.1"/>
    <property type="molecule type" value="Genomic_DNA"/>
</dbReference>
<protein>
    <submittedName>
        <fullName evidence="4">Nucleoside hydrolase</fullName>
    </submittedName>
</protein>
<sequence>MKLLTTVMGNISVDQTTNNMLKLTELFNVAIPVAKGNQLPLLCKYEDAVEVHGETGMKGYNFPEPSRKALERHAVAEMKDCILNSKEKITIVAIGPLTNLALLLSAYPEVKQKIAEIVIMGGSTSLGNMTSSTEFNIYVDPHAAQMVLQSGLPITMFGLNVTDSALLKKKDVNQIKTFGKAGEMLYAILTNYRGGSLETGLKIHDACTIAYLLNPALFKFKDYFMEVALEGPAAGTTVADLYMKYHDSPNVKVCIEIDAKNFPKWIVEQLGNINR</sequence>
<dbReference type="InterPro" id="IPR023186">
    <property type="entry name" value="IUNH"/>
</dbReference>
<dbReference type="Gene3D" id="3.90.245.10">
    <property type="entry name" value="Ribonucleoside hydrolase-like"/>
    <property type="match status" value="1"/>
</dbReference>
<evidence type="ECO:0000259" key="3">
    <source>
        <dbReference type="Pfam" id="PF01156"/>
    </source>
</evidence>
<gene>
    <name evidence="4" type="ORF">NVS47_03460</name>
</gene>